<comment type="caution">
    <text evidence="1">The sequence shown here is derived from an EMBL/GenBank/DDBJ whole genome shotgun (WGS) entry which is preliminary data.</text>
</comment>
<dbReference type="AlphaFoldDB" id="A0AA87LSY9"/>
<evidence type="ECO:0000313" key="2">
    <source>
        <dbReference type="Proteomes" id="UP000004725"/>
    </source>
</evidence>
<gene>
    <name evidence="1" type="ORF">A1A1_04857</name>
</gene>
<proteinExistence type="predicted"/>
<sequence>MIGEMTVETAVQSLDGEEVEESIPVELELVK</sequence>
<dbReference type="EMBL" id="AJYB01000014">
    <property type="protein sequence ID" value="EIM07511.1"/>
    <property type="molecule type" value="Genomic_DNA"/>
</dbReference>
<dbReference type="Proteomes" id="UP000004725">
    <property type="component" value="Unassembled WGS sequence"/>
</dbReference>
<evidence type="ECO:0000313" key="1">
    <source>
        <dbReference type="EMBL" id="EIM07511.1"/>
    </source>
</evidence>
<protein>
    <submittedName>
        <fullName evidence="1">Uncharacterized protein</fullName>
    </submittedName>
</protein>
<name>A0AA87LSY9_9BACL</name>
<reference evidence="1 2" key="1">
    <citation type="journal article" date="2012" name="J. Bacteriol.">
        <title>Genome Sequence of the Antarctic Psychrophile Bacterium Planococcus antarcticus DSM 14505.</title>
        <authorList>
            <person name="Margolles A."/>
            <person name="Gueimonde M."/>
            <person name="Sanchez B."/>
        </authorList>
    </citation>
    <scope>NUCLEOTIDE SEQUENCE [LARGE SCALE GENOMIC DNA]</scope>
    <source>
        <strain evidence="1 2">DSM 14505</strain>
    </source>
</reference>
<organism evidence="1 2">
    <name type="scientific">Planococcus antarcticus DSM 14505</name>
    <dbReference type="NCBI Taxonomy" id="1185653"/>
    <lineage>
        <taxon>Bacteria</taxon>
        <taxon>Bacillati</taxon>
        <taxon>Bacillota</taxon>
        <taxon>Bacilli</taxon>
        <taxon>Bacillales</taxon>
        <taxon>Caryophanaceae</taxon>
        <taxon>Planococcus</taxon>
    </lineage>
</organism>
<accession>A0AA87LSY9</accession>